<evidence type="ECO:0000256" key="5">
    <source>
        <dbReference type="ARBA" id="ARBA00023049"/>
    </source>
</evidence>
<gene>
    <name evidence="11" type="ORF">BaRGS_00023027</name>
</gene>
<evidence type="ECO:0000256" key="8">
    <source>
        <dbReference type="PROSITE-ProRule" id="PRU00276"/>
    </source>
</evidence>
<keyword evidence="4 8" id="KW-0862">Zinc</keyword>
<keyword evidence="7" id="KW-0325">Glycoprotein</keyword>
<feature type="domain" description="Peptidase M12B" evidence="10">
    <location>
        <begin position="112"/>
        <end position="208"/>
    </location>
</feature>
<feature type="region of interest" description="Disordered" evidence="9">
    <location>
        <begin position="83"/>
        <end position="114"/>
    </location>
</feature>
<comment type="caution">
    <text evidence="11">The sequence shown here is derived from an EMBL/GenBank/DDBJ whole genome shotgun (WGS) entry which is preliminary data.</text>
</comment>
<feature type="compositionally biased region" description="Basic and acidic residues" evidence="9">
    <location>
        <begin position="99"/>
        <end position="114"/>
    </location>
</feature>
<dbReference type="Pfam" id="PF13688">
    <property type="entry name" value="Reprolysin_5"/>
    <property type="match status" value="1"/>
</dbReference>
<evidence type="ECO:0000256" key="9">
    <source>
        <dbReference type="SAM" id="MobiDB-lite"/>
    </source>
</evidence>
<accession>A0ABD0KEY9</accession>
<sequence length="401" mass="43368">MKAGACAVAAFAASNQPGRTLLLESSLYSCHEATAVDIRPAVVANRNRFMRCVIEPVFSELSGCHERYVAVMIALRGEFKQVPRKPGKRREQLTVTEAGPRRDDTEYGTRRDNKAGRATVGTLCQGDRSHSVSVIEDRGAFQSVRTAVHELGHSLNASHDGDPGNSCSPSDNFIMASGNMTEQTTANSRNPWLFSPCTAQEIQKYVDSLLNDQSSLQCLQTRLSPDSVPDVTGVIPGQLYNADTQCQHLYGSTSSYCFGGNLSNICTYMPCRDTTDILRQCKVHFAATGTSCGDKQWCEAGACVNSSSAPEIGCPYGDRKGGCVREVCQLIEPNGFVYAENCCGTCGFDSSKWTCADAAEVDGLPCADAVRRQGIQGCYNTTLAYLCCATCDRQRDLSRPG</sequence>
<dbReference type="Gene3D" id="3.40.390.10">
    <property type="entry name" value="Collagenase (Catalytic Domain)"/>
    <property type="match status" value="1"/>
</dbReference>
<evidence type="ECO:0000256" key="2">
    <source>
        <dbReference type="ARBA" id="ARBA00022723"/>
    </source>
</evidence>
<keyword evidence="12" id="KW-1185">Reference proteome</keyword>
<evidence type="ECO:0000256" key="4">
    <source>
        <dbReference type="ARBA" id="ARBA00022833"/>
    </source>
</evidence>
<evidence type="ECO:0000313" key="11">
    <source>
        <dbReference type="EMBL" id="KAK7485726.1"/>
    </source>
</evidence>
<dbReference type="PROSITE" id="PS50215">
    <property type="entry name" value="ADAM_MEPRO"/>
    <property type="match status" value="1"/>
</dbReference>
<protein>
    <recommendedName>
        <fullName evidence="10">Peptidase M12B domain-containing protein</fullName>
    </recommendedName>
</protein>
<feature type="non-terminal residue" evidence="11">
    <location>
        <position position="401"/>
    </location>
</feature>
<dbReference type="EMBL" id="JACVVK020000190">
    <property type="protein sequence ID" value="KAK7485726.1"/>
    <property type="molecule type" value="Genomic_DNA"/>
</dbReference>
<dbReference type="Gene3D" id="3.40.1620.60">
    <property type="match status" value="1"/>
</dbReference>
<reference evidence="11 12" key="1">
    <citation type="journal article" date="2023" name="Sci. Data">
        <title>Genome assembly of the Korean intertidal mud-creeper Batillaria attramentaria.</title>
        <authorList>
            <person name="Patra A.K."/>
            <person name="Ho P.T."/>
            <person name="Jun S."/>
            <person name="Lee S.J."/>
            <person name="Kim Y."/>
            <person name="Won Y.J."/>
        </authorList>
    </citation>
    <scope>NUCLEOTIDE SEQUENCE [LARGE SCALE GENOMIC DNA]</scope>
    <source>
        <strain evidence="11">Wonlab-2016</strain>
    </source>
</reference>
<dbReference type="PANTHER" id="PTHR11905">
    <property type="entry name" value="ADAM A DISINTEGRIN AND METALLOPROTEASE DOMAIN"/>
    <property type="match status" value="1"/>
</dbReference>
<keyword evidence="5" id="KW-0482">Metalloprotease</keyword>
<dbReference type="GO" id="GO:0046872">
    <property type="term" value="F:metal ion binding"/>
    <property type="evidence" value="ECO:0007669"/>
    <property type="project" value="UniProtKB-KW"/>
</dbReference>
<feature type="binding site" evidence="8">
    <location>
        <position position="149"/>
    </location>
    <ligand>
        <name>Zn(2+)</name>
        <dbReference type="ChEBI" id="CHEBI:29105"/>
        <note>catalytic</note>
    </ligand>
</feature>
<dbReference type="InterPro" id="IPR041645">
    <property type="entry name" value="ADAMTS_CR_2"/>
</dbReference>
<keyword evidence="6" id="KW-1015">Disulfide bond</keyword>
<proteinExistence type="predicted"/>
<evidence type="ECO:0000313" key="12">
    <source>
        <dbReference type="Proteomes" id="UP001519460"/>
    </source>
</evidence>
<name>A0ABD0KEY9_9CAEN</name>
<evidence type="ECO:0000256" key="3">
    <source>
        <dbReference type="ARBA" id="ARBA00022801"/>
    </source>
</evidence>
<keyword evidence="2 8" id="KW-0479">Metal-binding</keyword>
<dbReference type="PANTHER" id="PTHR11905:SF159">
    <property type="entry name" value="ADAM METALLOPROTEASE"/>
    <property type="match status" value="1"/>
</dbReference>
<organism evidence="11 12">
    <name type="scientific">Batillaria attramentaria</name>
    <dbReference type="NCBI Taxonomy" id="370345"/>
    <lineage>
        <taxon>Eukaryota</taxon>
        <taxon>Metazoa</taxon>
        <taxon>Spiralia</taxon>
        <taxon>Lophotrochozoa</taxon>
        <taxon>Mollusca</taxon>
        <taxon>Gastropoda</taxon>
        <taxon>Caenogastropoda</taxon>
        <taxon>Sorbeoconcha</taxon>
        <taxon>Cerithioidea</taxon>
        <taxon>Batillariidae</taxon>
        <taxon>Batillaria</taxon>
    </lineage>
</organism>
<evidence type="ECO:0000256" key="7">
    <source>
        <dbReference type="ARBA" id="ARBA00023180"/>
    </source>
</evidence>
<dbReference type="Proteomes" id="UP001519460">
    <property type="component" value="Unassembled WGS sequence"/>
</dbReference>
<evidence type="ECO:0000256" key="1">
    <source>
        <dbReference type="ARBA" id="ARBA00022670"/>
    </source>
</evidence>
<dbReference type="SUPFAM" id="SSF55486">
    <property type="entry name" value="Metalloproteases ('zincins'), catalytic domain"/>
    <property type="match status" value="1"/>
</dbReference>
<feature type="active site" evidence="8">
    <location>
        <position position="150"/>
    </location>
</feature>
<dbReference type="Pfam" id="PF17771">
    <property type="entry name" value="ADAMTS_CR_2"/>
    <property type="match status" value="1"/>
</dbReference>
<keyword evidence="1" id="KW-0645">Protease</keyword>
<dbReference type="GO" id="GO:0008237">
    <property type="term" value="F:metallopeptidase activity"/>
    <property type="evidence" value="ECO:0007669"/>
    <property type="project" value="UniProtKB-KW"/>
</dbReference>
<dbReference type="InterPro" id="IPR001590">
    <property type="entry name" value="Peptidase_M12B"/>
</dbReference>
<evidence type="ECO:0000259" key="10">
    <source>
        <dbReference type="PROSITE" id="PS50215"/>
    </source>
</evidence>
<feature type="binding site" evidence="8">
    <location>
        <position position="159"/>
    </location>
    <ligand>
        <name>Zn(2+)</name>
        <dbReference type="ChEBI" id="CHEBI:29105"/>
        <note>catalytic</note>
    </ligand>
</feature>
<evidence type="ECO:0000256" key="6">
    <source>
        <dbReference type="ARBA" id="ARBA00023157"/>
    </source>
</evidence>
<dbReference type="AlphaFoldDB" id="A0ABD0KEY9"/>
<dbReference type="InterPro" id="IPR024079">
    <property type="entry name" value="MetalloPept_cat_dom_sf"/>
</dbReference>
<keyword evidence="3" id="KW-0378">Hydrolase</keyword>
<feature type="binding site" evidence="8">
    <location>
        <position position="153"/>
    </location>
    <ligand>
        <name>Zn(2+)</name>
        <dbReference type="ChEBI" id="CHEBI:29105"/>
        <note>catalytic</note>
    </ligand>
</feature>
<dbReference type="GO" id="GO:0006508">
    <property type="term" value="P:proteolysis"/>
    <property type="evidence" value="ECO:0007669"/>
    <property type="project" value="UniProtKB-KW"/>
</dbReference>
<comment type="caution">
    <text evidence="8">Lacks conserved residue(s) required for the propagation of feature annotation.</text>
</comment>